<proteinExistence type="predicted"/>
<keyword evidence="2" id="KW-1185">Reference proteome</keyword>
<evidence type="ECO:0008006" key="3">
    <source>
        <dbReference type="Google" id="ProtNLM"/>
    </source>
</evidence>
<comment type="caution">
    <text evidence="1">The sequence shown here is derived from an EMBL/GenBank/DDBJ whole genome shotgun (WGS) entry which is preliminary data.</text>
</comment>
<name>A0AAE1EGA2_PETCI</name>
<accession>A0AAE1EGA2</accession>
<gene>
    <name evidence="1" type="ORF">Pcinc_042117</name>
</gene>
<protein>
    <recommendedName>
        <fullName evidence="3">Tesmin/TSO1-like CXC domain-containing protein</fullName>
    </recommendedName>
</protein>
<evidence type="ECO:0000313" key="1">
    <source>
        <dbReference type="EMBL" id="KAK3851217.1"/>
    </source>
</evidence>
<reference evidence="1" key="1">
    <citation type="submission" date="2023-10" db="EMBL/GenBank/DDBJ databases">
        <title>Genome assemblies of two species of porcelain crab, Petrolisthes cinctipes and Petrolisthes manimaculis (Anomura: Porcellanidae).</title>
        <authorList>
            <person name="Angst P."/>
        </authorList>
    </citation>
    <scope>NUCLEOTIDE SEQUENCE</scope>
    <source>
        <strain evidence="1">PB745_01</strain>
        <tissue evidence="1">Gill</tissue>
    </source>
</reference>
<evidence type="ECO:0000313" key="2">
    <source>
        <dbReference type="Proteomes" id="UP001286313"/>
    </source>
</evidence>
<sequence length="129" mass="14256">MFSRKAAAGLINPETLPPTESAAARHSLRAYLQTGDWLLLQSMSLNPSEFGWIVGVHWYDPVPTLDLIAPEELLQFTSCNCSGDCSTRWCRCKKNGLRFISACGGCKGITCKNYIHDDAESGEHSDLDF</sequence>
<dbReference type="Proteomes" id="UP001286313">
    <property type="component" value="Unassembled WGS sequence"/>
</dbReference>
<organism evidence="1 2">
    <name type="scientific">Petrolisthes cinctipes</name>
    <name type="common">Flat porcelain crab</name>
    <dbReference type="NCBI Taxonomy" id="88211"/>
    <lineage>
        <taxon>Eukaryota</taxon>
        <taxon>Metazoa</taxon>
        <taxon>Ecdysozoa</taxon>
        <taxon>Arthropoda</taxon>
        <taxon>Crustacea</taxon>
        <taxon>Multicrustacea</taxon>
        <taxon>Malacostraca</taxon>
        <taxon>Eumalacostraca</taxon>
        <taxon>Eucarida</taxon>
        <taxon>Decapoda</taxon>
        <taxon>Pleocyemata</taxon>
        <taxon>Anomura</taxon>
        <taxon>Galatheoidea</taxon>
        <taxon>Porcellanidae</taxon>
        <taxon>Petrolisthes</taxon>
    </lineage>
</organism>
<dbReference type="EMBL" id="JAWQEG010007990">
    <property type="protein sequence ID" value="KAK3851217.1"/>
    <property type="molecule type" value="Genomic_DNA"/>
</dbReference>
<dbReference type="AlphaFoldDB" id="A0AAE1EGA2"/>